<reference evidence="13 14" key="2">
    <citation type="journal article" date="2011" name="ISME J.">
        <title>RNA-seq reveals cooperative metabolic interactions between two termite-gut spirochete species in co-culture.</title>
        <authorList>
            <person name="Rosenthal A.Z."/>
            <person name="Matson E.G."/>
            <person name="Eldar A."/>
            <person name="Leadbetter J.R."/>
        </authorList>
    </citation>
    <scope>NUCLEOTIDE SEQUENCE [LARGE SCALE GENOMIC DNA]</scope>
    <source>
        <strain evidence="14">ATCC BAA-888 / DSM 13862 / ZAS-9</strain>
    </source>
</reference>
<dbReference type="OrthoDB" id="304830at2"/>
<keyword evidence="9 11" id="KW-1278">Translocase</keyword>
<evidence type="ECO:0000256" key="4">
    <source>
        <dbReference type="ARBA" id="ARBA00022475"/>
    </source>
</evidence>
<dbReference type="CDD" id="cd03215">
    <property type="entry name" value="ABC_Carb_Monos_II"/>
    <property type="match status" value="1"/>
</dbReference>
<dbReference type="GO" id="GO:0015749">
    <property type="term" value="P:monosaccharide transmembrane transport"/>
    <property type="evidence" value="ECO:0007669"/>
    <property type="project" value="UniProtKB-ARBA"/>
</dbReference>
<dbReference type="FunFam" id="3.40.50.300:FF:000127">
    <property type="entry name" value="Ribose import ATP-binding protein RbsA"/>
    <property type="match status" value="1"/>
</dbReference>
<organism evidence="13 14">
    <name type="scientific">Leadbettera azotonutricia (strain ATCC BAA-888 / DSM 13862 / ZAS-9)</name>
    <name type="common">Treponema azotonutricium</name>
    <dbReference type="NCBI Taxonomy" id="545695"/>
    <lineage>
        <taxon>Bacteria</taxon>
        <taxon>Pseudomonadati</taxon>
        <taxon>Spirochaetota</taxon>
        <taxon>Spirochaetia</taxon>
        <taxon>Spirochaetales</taxon>
        <taxon>Breznakiellaceae</taxon>
        <taxon>Leadbettera</taxon>
    </lineage>
</organism>
<dbReference type="STRING" id="545695.TREAZ_2308"/>
<dbReference type="GO" id="GO:0005524">
    <property type="term" value="F:ATP binding"/>
    <property type="evidence" value="ECO:0007669"/>
    <property type="project" value="UniProtKB-UniRule"/>
</dbReference>
<evidence type="ECO:0000256" key="5">
    <source>
        <dbReference type="ARBA" id="ARBA00022597"/>
    </source>
</evidence>
<feature type="domain" description="ABC transporter" evidence="12">
    <location>
        <begin position="259"/>
        <end position="501"/>
    </location>
</feature>
<evidence type="ECO:0000256" key="2">
    <source>
        <dbReference type="ARBA" id="ARBA00004533"/>
    </source>
</evidence>
<dbReference type="CDD" id="cd03216">
    <property type="entry name" value="ABC_Carb_Monos_I"/>
    <property type="match status" value="1"/>
</dbReference>
<dbReference type="InterPro" id="IPR017871">
    <property type="entry name" value="ABC_transporter-like_CS"/>
</dbReference>
<keyword evidence="3 11" id="KW-0813">Transport</keyword>
<reference evidence="14" key="1">
    <citation type="submission" date="2009-12" db="EMBL/GenBank/DDBJ databases">
        <title>Complete sequence of Treponema azotonutricium strain ZAS-9.</title>
        <authorList>
            <person name="Tetu S.G."/>
            <person name="Matson E."/>
            <person name="Ren Q."/>
            <person name="Seshadri R."/>
            <person name="Elbourne L."/>
            <person name="Hassan K.A."/>
            <person name="Durkin A."/>
            <person name="Radune D."/>
            <person name="Mohamoud Y."/>
            <person name="Shay R."/>
            <person name="Jin S."/>
            <person name="Zhang X."/>
            <person name="Lucey K."/>
            <person name="Ballor N.R."/>
            <person name="Ottesen E."/>
            <person name="Rosenthal R."/>
            <person name="Allen A."/>
            <person name="Leadbetter J.R."/>
            <person name="Paulsen I.T."/>
        </authorList>
    </citation>
    <scope>NUCLEOTIDE SEQUENCE [LARGE SCALE GENOMIC DNA]</scope>
    <source>
        <strain evidence="14">ATCC BAA-888 / DSM 13862 / ZAS-9</strain>
    </source>
</reference>
<dbReference type="PANTHER" id="PTHR43790">
    <property type="entry name" value="CARBOHYDRATE TRANSPORT ATP-BINDING PROTEIN MG119-RELATED"/>
    <property type="match status" value="1"/>
</dbReference>
<dbReference type="InterPro" id="IPR003593">
    <property type="entry name" value="AAA+_ATPase"/>
</dbReference>
<evidence type="ECO:0000313" key="14">
    <source>
        <dbReference type="Proteomes" id="UP000009222"/>
    </source>
</evidence>
<dbReference type="Proteomes" id="UP000009222">
    <property type="component" value="Chromosome"/>
</dbReference>
<comment type="catalytic activity">
    <reaction evidence="11">
        <text>D-galactose(out) + ATP + H2O = D-galactose(in) + ADP + phosphate + H(+)</text>
        <dbReference type="Rhea" id="RHEA:60156"/>
        <dbReference type="ChEBI" id="CHEBI:4139"/>
        <dbReference type="ChEBI" id="CHEBI:15377"/>
        <dbReference type="ChEBI" id="CHEBI:15378"/>
        <dbReference type="ChEBI" id="CHEBI:30616"/>
        <dbReference type="ChEBI" id="CHEBI:43474"/>
        <dbReference type="ChEBI" id="CHEBI:456216"/>
        <dbReference type="EC" id="7.5.2.11"/>
    </reaction>
</comment>
<evidence type="ECO:0000256" key="1">
    <source>
        <dbReference type="ARBA" id="ARBA00004202"/>
    </source>
</evidence>
<dbReference type="PANTHER" id="PTHR43790:SF7">
    <property type="entry name" value="GALACTOSE_METHYL GALACTOSIDE IMPORT ATP-BINDING PROTEIN MGLA"/>
    <property type="match status" value="1"/>
</dbReference>
<dbReference type="SMART" id="SM00382">
    <property type="entry name" value="AAA"/>
    <property type="match status" value="2"/>
</dbReference>
<evidence type="ECO:0000256" key="6">
    <source>
        <dbReference type="ARBA" id="ARBA00022737"/>
    </source>
</evidence>
<dbReference type="RefSeq" id="WP_015709747.1">
    <property type="nucleotide sequence ID" value="NC_015577.1"/>
</dbReference>
<evidence type="ECO:0000256" key="3">
    <source>
        <dbReference type="ARBA" id="ARBA00022448"/>
    </source>
</evidence>
<dbReference type="EC" id="7.5.2.11" evidence="11"/>
<dbReference type="FunFam" id="3.40.50.300:FF:000126">
    <property type="entry name" value="Galactose/methyl galactoside import ATP-binding protein MglA"/>
    <property type="match status" value="1"/>
</dbReference>
<keyword evidence="8 11" id="KW-0067">ATP-binding</keyword>
<sequence length="511" mass="55976">MEESKPVLEMLGVTKQFPGVLALDDVSFTVMPGTVHALMGENGAGKSTLMKCLFGIYKMDAGRMVLKGRDCRFNSAADAMNAGVSMIHQELSNVPERSVAQNLWLGREPLNVIHLIDHKKMLQDTKALLMSLNYEFDPAARMSSLSISQQQGCEIARAVSYNASIVVMDEPTSSLTENEVAHLFDIIRDLKSRGVAIIYISHKMEEIFQIADSVTVMRDGRTIGTYPIGELSSDKLISLMVGRDTTHRFPPVESVIGDVCLEVKNLTASNPRSFKNISFELRKGEILGFGGLVGAQRTELVEAIFGVRTVASGEVLINGKALKKLTPKNAIKAGIGLITEDRRNTGIFPLLDVTVNTTVPSLGNYQTKIGLLDHKRLTEAARIQNEQLRTKTPSMSAMVQNLSGGNQQKVILSRWLMTLPDILIMDEPTRGIDVGAKYEIYTIMAELVKQGKAIIMVSSEMPELIGMSHRVLVLCAGRLTGALKKEEATQEAIMRFATQFAKGTDSSQESA</sequence>
<keyword evidence="10 11" id="KW-0472">Membrane</keyword>
<keyword evidence="14" id="KW-1185">Reference proteome</keyword>
<keyword evidence="4 11" id="KW-1003">Cell membrane</keyword>
<dbReference type="Gene3D" id="3.40.50.300">
    <property type="entry name" value="P-loop containing nucleotide triphosphate hydrolases"/>
    <property type="match status" value="2"/>
</dbReference>
<keyword evidence="7 11" id="KW-0547">Nucleotide-binding</keyword>
<dbReference type="PROSITE" id="PS50893">
    <property type="entry name" value="ABC_TRANSPORTER_2"/>
    <property type="match status" value="2"/>
</dbReference>
<keyword evidence="5 11" id="KW-0762">Sugar transport</keyword>
<evidence type="ECO:0000256" key="10">
    <source>
        <dbReference type="ARBA" id="ARBA00023136"/>
    </source>
</evidence>
<dbReference type="EMBL" id="CP001841">
    <property type="protein sequence ID" value="AEF82558.1"/>
    <property type="molecule type" value="Genomic_DNA"/>
</dbReference>
<protein>
    <recommendedName>
        <fullName evidence="11">Ribose/galactose/methyl galactoside import ATP-binding protein</fullName>
        <ecNumber evidence="11">7.5.2.11</ecNumber>
    </recommendedName>
</protein>
<dbReference type="eggNOG" id="COG1129">
    <property type="taxonomic scope" value="Bacteria"/>
</dbReference>
<accession>F5Y800</accession>
<evidence type="ECO:0000256" key="9">
    <source>
        <dbReference type="ARBA" id="ARBA00022967"/>
    </source>
</evidence>
<dbReference type="KEGG" id="taz:TREAZ_2308"/>
<evidence type="ECO:0000256" key="11">
    <source>
        <dbReference type="RuleBase" id="RU367029"/>
    </source>
</evidence>
<dbReference type="GO" id="GO:0043211">
    <property type="term" value="F:ABC-type carbohydrate transporter activity"/>
    <property type="evidence" value="ECO:0007669"/>
    <property type="project" value="UniProtKB-UniRule"/>
</dbReference>
<gene>
    <name evidence="13" type="ordered locus">TREAZ_2308</name>
</gene>
<dbReference type="GO" id="GO:0005886">
    <property type="term" value="C:plasma membrane"/>
    <property type="evidence" value="ECO:0007669"/>
    <property type="project" value="UniProtKB-SubCell"/>
</dbReference>
<comment type="function">
    <text evidence="11">Part of an ABC transporter complex involved in carbohydrate import. Could be involved in ribose, galactose and/or methyl galactoside import. Responsible for energy coupling to the transport system.</text>
</comment>
<keyword evidence="13" id="KW-0378">Hydrolase</keyword>
<proteinExistence type="inferred from homology"/>
<evidence type="ECO:0000259" key="12">
    <source>
        <dbReference type="PROSITE" id="PS50893"/>
    </source>
</evidence>
<dbReference type="GO" id="GO:0016887">
    <property type="term" value="F:ATP hydrolysis activity"/>
    <property type="evidence" value="ECO:0007669"/>
    <property type="project" value="InterPro"/>
</dbReference>
<dbReference type="InParanoid" id="F5Y800"/>
<dbReference type="Pfam" id="PF00005">
    <property type="entry name" value="ABC_tran"/>
    <property type="match status" value="2"/>
</dbReference>
<dbReference type="PROSITE" id="PS00211">
    <property type="entry name" value="ABC_TRANSPORTER_1"/>
    <property type="match status" value="1"/>
</dbReference>
<feature type="domain" description="ABC transporter" evidence="12">
    <location>
        <begin position="8"/>
        <end position="244"/>
    </location>
</feature>
<dbReference type="InterPro" id="IPR027417">
    <property type="entry name" value="P-loop_NTPase"/>
</dbReference>
<dbReference type="InterPro" id="IPR050107">
    <property type="entry name" value="ABC_carbohydrate_import_ATPase"/>
</dbReference>
<evidence type="ECO:0000256" key="8">
    <source>
        <dbReference type="ARBA" id="ARBA00022840"/>
    </source>
</evidence>
<evidence type="ECO:0000313" key="13">
    <source>
        <dbReference type="EMBL" id="AEF82558.1"/>
    </source>
</evidence>
<dbReference type="InterPro" id="IPR003439">
    <property type="entry name" value="ABC_transporter-like_ATP-bd"/>
</dbReference>
<comment type="subcellular location">
    <subcellularLocation>
        <location evidence="2">Cell inner membrane</location>
    </subcellularLocation>
    <subcellularLocation>
        <location evidence="1 11">Cell membrane</location>
        <topology evidence="1 11">Peripheral membrane protein</topology>
    </subcellularLocation>
</comment>
<comment type="similarity">
    <text evidence="11">Belongs to the ABC transporter superfamily.</text>
</comment>
<keyword evidence="6" id="KW-0677">Repeat</keyword>
<dbReference type="SUPFAM" id="SSF52540">
    <property type="entry name" value="P-loop containing nucleoside triphosphate hydrolases"/>
    <property type="match status" value="2"/>
</dbReference>
<dbReference type="HOGENOM" id="CLU_000604_92_3_12"/>
<name>F5Y800_LEAAZ</name>
<dbReference type="AlphaFoldDB" id="F5Y800"/>
<evidence type="ECO:0000256" key="7">
    <source>
        <dbReference type="ARBA" id="ARBA00022741"/>
    </source>
</evidence>